<dbReference type="Proteomes" id="UP000683360">
    <property type="component" value="Unassembled WGS sequence"/>
</dbReference>
<evidence type="ECO:0000256" key="4">
    <source>
        <dbReference type="ARBA" id="ARBA00023136"/>
    </source>
</evidence>
<dbReference type="OrthoDB" id="534912at2759"/>
<feature type="transmembrane region" description="Helical" evidence="5">
    <location>
        <begin position="6"/>
        <end position="25"/>
    </location>
</feature>
<evidence type="ECO:0000259" key="6">
    <source>
        <dbReference type="Pfam" id="PF00909"/>
    </source>
</evidence>
<gene>
    <name evidence="7" type="ORF">MEDL_43509</name>
</gene>
<organism evidence="7 8">
    <name type="scientific">Mytilus edulis</name>
    <name type="common">Blue mussel</name>
    <dbReference type="NCBI Taxonomy" id="6550"/>
    <lineage>
        <taxon>Eukaryota</taxon>
        <taxon>Metazoa</taxon>
        <taxon>Spiralia</taxon>
        <taxon>Lophotrochozoa</taxon>
        <taxon>Mollusca</taxon>
        <taxon>Bivalvia</taxon>
        <taxon>Autobranchia</taxon>
        <taxon>Pteriomorphia</taxon>
        <taxon>Mytilida</taxon>
        <taxon>Mytiloidea</taxon>
        <taxon>Mytilidae</taxon>
        <taxon>Mytilinae</taxon>
        <taxon>Mytilus</taxon>
    </lineage>
</organism>
<comment type="subcellular location">
    <subcellularLocation>
        <location evidence="1">Membrane</location>
        <topology evidence="1">Multi-pass membrane protein</topology>
    </subcellularLocation>
</comment>
<proteinExistence type="predicted"/>
<keyword evidence="2 5" id="KW-0812">Transmembrane</keyword>
<keyword evidence="3 5" id="KW-1133">Transmembrane helix</keyword>
<comment type="caution">
    <text evidence="7">The sequence shown here is derived from an EMBL/GenBank/DDBJ whole genome shotgun (WGS) entry which is preliminary data.</text>
</comment>
<evidence type="ECO:0000313" key="8">
    <source>
        <dbReference type="Proteomes" id="UP000683360"/>
    </source>
</evidence>
<accession>A0A8S3TK60</accession>
<dbReference type="SUPFAM" id="SSF111352">
    <property type="entry name" value="Ammonium transporter"/>
    <property type="match status" value="1"/>
</dbReference>
<evidence type="ECO:0000256" key="1">
    <source>
        <dbReference type="ARBA" id="ARBA00004141"/>
    </source>
</evidence>
<name>A0A8S3TK60_MYTED</name>
<evidence type="ECO:0000313" key="7">
    <source>
        <dbReference type="EMBL" id="CAG2230683.1"/>
    </source>
</evidence>
<feature type="transmembrane region" description="Helical" evidence="5">
    <location>
        <begin position="76"/>
        <end position="94"/>
    </location>
</feature>
<dbReference type="GO" id="GO:0005886">
    <property type="term" value="C:plasma membrane"/>
    <property type="evidence" value="ECO:0007669"/>
    <property type="project" value="TreeGrafter"/>
</dbReference>
<dbReference type="InterPro" id="IPR029020">
    <property type="entry name" value="Ammonium/urea_transptr"/>
</dbReference>
<sequence length="213" mass="23410">MAKLKFSFSLITCQIIFVIIFGLLAEYEEPAQAKSRSGKTPVTAMYPRTIFLWLYWPSFNGGAASGGEQYRAVINTYLSLVACTIITFALSSIVDKNGKLEMSGVEQGGYQMVALIITLAIALVGGTITGFILKLPVCDRPDGDSLFDDRVHWNISTEGYPSGVITNGERNYINSSDDPRTNDQYYLATINFVFCVQAGAMRVLMSLKNEIPS</sequence>
<evidence type="ECO:0000256" key="2">
    <source>
        <dbReference type="ARBA" id="ARBA00022692"/>
    </source>
</evidence>
<evidence type="ECO:0000256" key="5">
    <source>
        <dbReference type="SAM" id="Phobius"/>
    </source>
</evidence>
<keyword evidence="8" id="KW-1185">Reference proteome</keyword>
<feature type="domain" description="Ammonium transporter AmtB-like" evidence="6">
    <location>
        <begin position="49"/>
        <end position="107"/>
    </location>
</feature>
<feature type="transmembrane region" description="Helical" evidence="5">
    <location>
        <begin position="114"/>
        <end position="133"/>
    </location>
</feature>
<dbReference type="Gene3D" id="1.10.3430.10">
    <property type="entry name" value="Ammonium transporter AmtB like domains"/>
    <property type="match status" value="2"/>
</dbReference>
<dbReference type="PANTHER" id="PTHR11730">
    <property type="entry name" value="AMMONIUM TRANSPORTER"/>
    <property type="match status" value="1"/>
</dbReference>
<feature type="transmembrane region" description="Helical" evidence="5">
    <location>
        <begin position="37"/>
        <end position="56"/>
    </location>
</feature>
<protein>
    <submittedName>
        <fullName evidence="7">SLC42A</fullName>
    </submittedName>
</protein>
<dbReference type="EMBL" id="CAJPWZ010002093">
    <property type="protein sequence ID" value="CAG2230683.1"/>
    <property type="molecule type" value="Genomic_DNA"/>
</dbReference>
<dbReference type="GO" id="GO:0008519">
    <property type="term" value="F:ammonium channel activity"/>
    <property type="evidence" value="ECO:0007669"/>
    <property type="project" value="InterPro"/>
</dbReference>
<dbReference type="AlphaFoldDB" id="A0A8S3TK60"/>
<dbReference type="InterPro" id="IPR024041">
    <property type="entry name" value="NH4_transpt_AmtB-like_dom"/>
</dbReference>
<evidence type="ECO:0000256" key="3">
    <source>
        <dbReference type="ARBA" id="ARBA00022989"/>
    </source>
</evidence>
<reference evidence="7" key="1">
    <citation type="submission" date="2021-03" db="EMBL/GenBank/DDBJ databases">
        <authorList>
            <person name="Bekaert M."/>
        </authorList>
    </citation>
    <scope>NUCLEOTIDE SEQUENCE</scope>
</reference>
<keyword evidence="4 5" id="KW-0472">Membrane</keyword>
<dbReference type="GO" id="GO:0097272">
    <property type="term" value="P:ammonium homeostasis"/>
    <property type="evidence" value="ECO:0007669"/>
    <property type="project" value="TreeGrafter"/>
</dbReference>
<dbReference type="PANTHER" id="PTHR11730:SF60">
    <property type="entry name" value="RH50, ISOFORM D"/>
    <property type="match status" value="1"/>
</dbReference>
<dbReference type="Pfam" id="PF00909">
    <property type="entry name" value="Ammonium_transp"/>
    <property type="match status" value="1"/>
</dbReference>